<reference evidence="2 3" key="1">
    <citation type="submission" date="2024-09" db="EMBL/GenBank/DDBJ databases">
        <title>Rethinking Asexuality: The Enigmatic Case of Functional Sexual Genes in Lepraria (Stereocaulaceae).</title>
        <authorList>
            <person name="Doellman M."/>
            <person name="Sun Y."/>
            <person name="Barcenas-Pena A."/>
            <person name="Lumbsch H.T."/>
            <person name="Grewe F."/>
        </authorList>
    </citation>
    <scope>NUCLEOTIDE SEQUENCE [LARGE SCALE GENOMIC DNA]</scope>
    <source>
        <strain evidence="2 3">Mercado 3170</strain>
    </source>
</reference>
<organism evidence="2 3">
    <name type="scientific">Stereocaulon virgatum</name>
    <dbReference type="NCBI Taxonomy" id="373712"/>
    <lineage>
        <taxon>Eukaryota</taxon>
        <taxon>Fungi</taxon>
        <taxon>Dikarya</taxon>
        <taxon>Ascomycota</taxon>
        <taxon>Pezizomycotina</taxon>
        <taxon>Lecanoromycetes</taxon>
        <taxon>OSLEUM clade</taxon>
        <taxon>Lecanoromycetidae</taxon>
        <taxon>Lecanorales</taxon>
        <taxon>Lecanorineae</taxon>
        <taxon>Stereocaulaceae</taxon>
        <taxon>Stereocaulon</taxon>
    </lineage>
</organism>
<evidence type="ECO:0000313" key="2">
    <source>
        <dbReference type="EMBL" id="KAL2037632.1"/>
    </source>
</evidence>
<feature type="compositionally biased region" description="Basic and acidic residues" evidence="1">
    <location>
        <begin position="189"/>
        <end position="208"/>
    </location>
</feature>
<feature type="region of interest" description="Disordered" evidence="1">
    <location>
        <begin position="183"/>
        <end position="226"/>
    </location>
</feature>
<feature type="compositionally biased region" description="Basic and acidic residues" evidence="1">
    <location>
        <begin position="113"/>
        <end position="123"/>
    </location>
</feature>
<gene>
    <name evidence="2" type="ORF">N7G274_009577</name>
</gene>
<evidence type="ECO:0000256" key="1">
    <source>
        <dbReference type="SAM" id="MobiDB-lite"/>
    </source>
</evidence>
<feature type="region of interest" description="Disordered" evidence="1">
    <location>
        <begin position="85"/>
        <end position="132"/>
    </location>
</feature>
<keyword evidence="3" id="KW-1185">Reference proteome</keyword>
<protein>
    <submittedName>
        <fullName evidence="2">Uncharacterized protein</fullName>
    </submittedName>
</protein>
<name>A0ABR3ZVK9_9LECA</name>
<evidence type="ECO:0000313" key="3">
    <source>
        <dbReference type="Proteomes" id="UP001590950"/>
    </source>
</evidence>
<dbReference type="Proteomes" id="UP001590950">
    <property type="component" value="Unassembled WGS sequence"/>
</dbReference>
<comment type="caution">
    <text evidence="2">The sequence shown here is derived from an EMBL/GenBank/DDBJ whole genome shotgun (WGS) entry which is preliminary data.</text>
</comment>
<dbReference type="EMBL" id="JBEFKJ010000038">
    <property type="protein sequence ID" value="KAL2037632.1"/>
    <property type="molecule type" value="Genomic_DNA"/>
</dbReference>
<sequence>MVPAIRPLKRRVLVANSPTSSLTAGDQQTPTSLVICPLSQCLPCWFLNQLLHQLPTAGNIITPRLKPLKHLYGLLNILSPMMDQPREEAHTEAPQAEETQQTEEEPQEGGQEAPKDGGAEAPKKKGGWGSVLSAPQSYGNAAGEKIEGALGKVGGPVGKGLETAAKPVGGIVEPVVGGLFRAPQTFGHASDHAAKQEAQQREDERPIAGEEMTAENPLGLNQDGPK</sequence>
<proteinExistence type="predicted"/>
<accession>A0ABR3ZVK9</accession>